<dbReference type="EMBL" id="CP104973">
    <property type="protein sequence ID" value="UXN59967.1"/>
    <property type="molecule type" value="Genomic_DNA"/>
</dbReference>
<dbReference type="Proteomes" id="UP001061991">
    <property type="component" value="Chromosome"/>
</dbReference>
<protein>
    <submittedName>
        <fullName evidence="1">Spore coat protein U domain-containing protein</fullName>
    </submittedName>
</protein>
<gene>
    <name evidence="1" type="ORF">N8E88_26005</name>
</gene>
<keyword evidence="2" id="KW-1185">Reference proteome</keyword>
<organism evidence="1 2">
    <name type="scientific">Phyllobacterium zundukense</name>
    <dbReference type="NCBI Taxonomy" id="1867719"/>
    <lineage>
        <taxon>Bacteria</taxon>
        <taxon>Pseudomonadati</taxon>
        <taxon>Pseudomonadota</taxon>
        <taxon>Alphaproteobacteria</taxon>
        <taxon>Hyphomicrobiales</taxon>
        <taxon>Phyllobacteriaceae</taxon>
        <taxon>Phyllobacterium</taxon>
    </lineage>
</organism>
<accession>A0ACD4D296</accession>
<sequence length="272" mass="29891">MRIAESFVIVSVLGLFQQPVRVCMSLGAGTGGTDTNWRYMVGPNNKKIRYQLYGQANHVNPYKVGTSVANNMTLGFSLIKLFQWVPSNSDFDIHGWIPDQTGLEEGVYTDMIQASFRYDEGAGTDCSFTSGKTATASFQVRVQVKPFCALDVSQHIDFGSWQDLDKPRDQEGAVTVNCDKNTSYSLKLGWGGQGDAGNTRNMANGSEKISYNLFSDKQRSVLWGDKDGGKVPSALTSDGNKKTFPVYARVPTQKTPSPGTYTDNVVVTLEYK</sequence>
<evidence type="ECO:0000313" key="2">
    <source>
        <dbReference type="Proteomes" id="UP001061991"/>
    </source>
</evidence>
<evidence type="ECO:0000313" key="1">
    <source>
        <dbReference type="EMBL" id="UXN59967.1"/>
    </source>
</evidence>
<reference evidence="1" key="1">
    <citation type="submission" date="2022-09" db="EMBL/GenBank/DDBJ databases">
        <title>Interaction between co-microsymbionts with complementary sets of symbiotic genes in legume-rhizobium systems.</title>
        <authorList>
            <person name="Safronova V."/>
            <person name="Sazanova A."/>
            <person name="Afonin A."/>
            <person name="Chirak E."/>
        </authorList>
    </citation>
    <scope>NUCLEOTIDE SEQUENCE</scope>
    <source>
        <strain evidence="1">A18/3m</strain>
    </source>
</reference>
<name>A0ACD4D296_9HYPH</name>
<proteinExistence type="predicted"/>